<keyword evidence="3" id="KW-1185">Reference proteome</keyword>
<evidence type="ECO:0000313" key="2">
    <source>
        <dbReference type="EMBL" id="BBI21542.1"/>
    </source>
</evidence>
<feature type="region of interest" description="Disordered" evidence="1">
    <location>
        <begin position="1"/>
        <end position="22"/>
    </location>
</feature>
<accession>A0A3T1CKQ3</accession>
<reference evidence="2 3" key="1">
    <citation type="submission" date="2019-01" db="EMBL/GenBank/DDBJ databases">
        <title>Complete genome sequence of Erythrobacter flavus KJ5.</title>
        <authorList>
            <person name="Kanesaki Y."/>
            <person name="Brotosudarmo T."/>
            <person name="Moriuchi R."/>
            <person name="Awai K."/>
        </authorList>
    </citation>
    <scope>NUCLEOTIDE SEQUENCE [LARGE SCALE GENOMIC DNA]</scope>
    <source>
        <strain evidence="2 3">KJ5</strain>
    </source>
</reference>
<organism evidence="2 3">
    <name type="scientific">Qipengyuania flava</name>
    <dbReference type="NCBI Taxonomy" id="192812"/>
    <lineage>
        <taxon>Bacteria</taxon>
        <taxon>Pseudomonadati</taxon>
        <taxon>Pseudomonadota</taxon>
        <taxon>Alphaproteobacteria</taxon>
        <taxon>Sphingomonadales</taxon>
        <taxon>Erythrobacteraceae</taxon>
        <taxon>Qipengyuania</taxon>
    </lineage>
</organism>
<feature type="compositionally biased region" description="Basic residues" evidence="1">
    <location>
        <begin position="1"/>
        <end position="13"/>
    </location>
</feature>
<dbReference type="EMBL" id="AP019389">
    <property type="protein sequence ID" value="BBI21542.1"/>
    <property type="molecule type" value="Genomic_DNA"/>
</dbReference>
<evidence type="ECO:0000313" key="3">
    <source>
        <dbReference type="Proteomes" id="UP000290057"/>
    </source>
</evidence>
<proteinExistence type="predicted"/>
<gene>
    <name evidence="2" type="ORF">EKJ_23890</name>
</gene>
<protein>
    <submittedName>
        <fullName evidence="2">Uncharacterized protein</fullName>
    </submittedName>
</protein>
<dbReference type="Proteomes" id="UP000290057">
    <property type="component" value="Chromosome"/>
</dbReference>
<sequence>MAKPLKPKSKAKSKTLAATDPNHPESWLYLLSENTLTFGVLRSTFKDRTNSAVEFGKRKLQPVQPPPTEPDAITAERVDVILPEGAEDQFATPLPFLEGCDEMQVNPAILVYLTIPTPDVDRMHHAWEKGRAFARILADERGLATLLIQHAPGRISSPNQPHLHLLICPRRTAKAGLRYGGLDNELLYNDGARVLVERWAEFTETGS</sequence>
<evidence type="ECO:0000256" key="1">
    <source>
        <dbReference type="SAM" id="MobiDB-lite"/>
    </source>
</evidence>
<dbReference type="RefSeq" id="WP_130587014.1">
    <property type="nucleotide sequence ID" value="NZ_AP019389.1"/>
</dbReference>
<name>A0A3T1CKQ3_9SPHN</name>
<dbReference type="AlphaFoldDB" id="A0A3T1CKQ3"/>